<evidence type="ECO:0000313" key="2">
    <source>
        <dbReference type="Proteomes" id="UP000004956"/>
    </source>
</evidence>
<dbReference type="AlphaFoldDB" id="H3KED2"/>
<proteinExistence type="predicted"/>
<gene>
    <name evidence="1" type="ORF">HMPREF9440_01096</name>
</gene>
<dbReference type="Proteomes" id="UP000004956">
    <property type="component" value="Unassembled WGS sequence"/>
</dbReference>
<organism evidence="1 2">
    <name type="scientific">Sutterella parvirubra YIT 11816</name>
    <dbReference type="NCBI Taxonomy" id="762967"/>
    <lineage>
        <taxon>Bacteria</taxon>
        <taxon>Pseudomonadati</taxon>
        <taxon>Pseudomonadota</taxon>
        <taxon>Betaproteobacteria</taxon>
        <taxon>Burkholderiales</taxon>
        <taxon>Sutterellaceae</taxon>
        <taxon>Sutterella</taxon>
    </lineage>
</organism>
<dbReference type="STRING" id="762967.HMPREF9440_01096"/>
<sequence length="57" mass="6424">MRTAKVSGTRPFRRIRAGNTTPIIAGKYRNARPARPFPVGGVRVGRWEEFENETTHG</sequence>
<keyword evidence="2" id="KW-1185">Reference proteome</keyword>
<dbReference type="HOGENOM" id="CLU_2994973_0_0_4"/>
<dbReference type="EMBL" id="AFBQ01000151">
    <property type="protein sequence ID" value="EHY31528.1"/>
    <property type="molecule type" value="Genomic_DNA"/>
</dbReference>
<protein>
    <submittedName>
        <fullName evidence="1">Uncharacterized protein</fullName>
    </submittedName>
</protein>
<evidence type="ECO:0000313" key="1">
    <source>
        <dbReference type="EMBL" id="EHY31528.1"/>
    </source>
</evidence>
<comment type="caution">
    <text evidence="1">The sequence shown here is derived from an EMBL/GenBank/DDBJ whole genome shotgun (WGS) entry which is preliminary data.</text>
</comment>
<accession>H3KED2</accession>
<name>H3KED2_9BURK</name>
<reference evidence="1 2" key="1">
    <citation type="submission" date="2011-11" db="EMBL/GenBank/DDBJ databases">
        <authorList>
            <person name="Weinstock G."/>
            <person name="Sodergren E."/>
            <person name="Clifton S."/>
            <person name="Fulton L."/>
            <person name="Fulton B."/>
            <person name="Courtney L."/>
            <person name="Fronick C."/>
            <person name="Harrison M."/>
            <person name="Strong C."/>
            <person name="Farmer C."/>
            <person name="Delahaunty K."/>
            <person name="Markovic C."/>
            <person name="Hall O."/>
            <person name="Minx P."/>
            <person name="Tomlinson C."/>
            <person name="Mitreva M."/>
            <person name="Hou S."/>
            <person name="Chen J."/>
            <person name="Wollam A."/>
            <person name="Pepin K.H."/>
            <person name="Johnson M."/>
            <person name="Bhonagiri V."/>
            <person name="Zhang X."/>
            <person name="Suruliraj S."/>
            <person name="Warren W."/>
            <person name="Chinwalla A."/>
            <person name="Mardis E.R."/>
            <person name="Wilson R.K."/>
        </authorList>
    </citation>
    <scope>NUCLEOTIDE SEQUENCE [LARGE SCALE GENOMIC DNA]</scope>
    <source>
        <strain evidence="1 2">YIT 11816</strain>
    </source>
</reference>